<accession>A0A5E8ANL7</accession>
<dbReference type="AlphaFoldDB" id="A0A5E8ANL7"/>
<proteinExistence type="predicted"/>
<organism evidence="1 2">
    <name type="scientific">Sphingomonas aurantiaca</name>
    <dbReference type="NCBI Taxonomy" id="185949"/>
    <lineage>
        <taxon>Bacteria</taxon>
        <taxon>Pseudomonadati</taxon>
        <taxon>Pseudomonadota</taxon>
        <taxon>Alphaproteobacteria</taxon>
        <taxon>Sphingomonadales</taxon>
        <taxon>Sphingomonadaceae</taxon>
        <taxon>Sphingomonas</taxon>
    </lineage>
</organism>
<evidence type="ECO:0000313" key="2">
    <source>
        <dbReference type="Proteomes" id="UP000326857"/>
    </source>
</evidence>
<protein>
    <submittedName>
        <fullName evidence="1">Uncharacterized protein</fullName>
    </submittedName>
</protein>
<name>A0A5E8ANL7_9SPHN</name>
<dbReference type="EMBL" id="CABVLI010000053">
    <property type="protein sequence ID" value="VVT32649.1"/>
    <property type="molecule type" value="Genomic_DNA"/>
</dbReference>
<gene>
    <name evidence="1" type="ORF">SPHINGO391_80033</name>
</gene>
<sequence>MAFDSAPAETVAVVLDPHSDDYGYCYDHDDCDDGIRNGFSGYLNH</sequence>
<reference evidence="1 2" key="1">
    <citation type="submission" date="2019-09" db="EMBL/GenBank/DDBJ databases">
        <authorList>
            <person name="Dittami M. S."/>
        </authorList>
    </citation>
    <scope>NUCLEOTIDE SEQUENCE [LARGE SCALE GENOMIC DNA]</scope>
    <source>
        <strain evidence="1">SPHINGO391</strain>
    </source>
</reference>
<dbReference type="Proteomes" id="UP000326857">
    <property type="component" value="Unassembled WGS sequence"/>
</dbReference>
<evidence type="ECO:0000313" key="1">
    <source>
        <dbReference type="EMBL" id="VVT32649.1"/>
    </source>
</evidence>